<accession>A0ACB9AUB9</accession>
<evidence type="ECO:0000313" key="2">
    <source>
        <dbReference type="Proteomes" id="UP001056120"/>
    </source>
</evidence>
<keyword evidence="2" id="KW-1185">Reference proteome</keyword>
<sequence>MVKVLKEVGEDVSYVKISSDGSWEAVTENNSNDLTEKPNENDAQPLNQETPTLSVDDYMDLTENDNEIDNFYKDDDTKPFPPGESSVMNKNISPHTEDRFWRDLFSSATGTRDINTRSDVSDAIQRNHHVFNSLAPGQRQSQTHVPSNMQSQQNENSNNNNNNGHVRYPRPATWVKRTQNAIQALPVPNSPRTVDGDRQDNFSRSHLNQHTSSHSQGLLSSQRHAIPQLGTRSASPQPISGNRHASPLSADHFSSLQRQSLNQRAHLPVRSSGQPAPHVWLGGAPGGVGFMTSLASSQPSQYSLAAIQRATSQIKSPTLPIPSPIQTSVPVAATGDQRVSPVDGSAEENWRPTGRMRGSLSGQQYAEALKHQSIIEPSEPVQAARPPPVLNTPRPFIPLRFQALMANNNSRHQAEGSGPGSDSTMAGGSAAGDN</sequence>
<name>A0ACB9AUB9_9ASTR</name>
<reference evidence="2" key="1">
    <citation type="journal article" date="2022" name="Mol. Ecol. Resour.">
        <title>The genomes of chicory, endive, great burdock and yacon provide insights into Asteraceae palaeo-polyploidization history and plant inulin production.</title>
        <authorList>
            <person name="Fan W."/>
            <person name="Wang S."/>
            <person name="Wang H."/>
            <person name="Wang A."/>
            <person name="Jiang F."/>
            <person name="Liu H."/>
            <person name="Zhao H."/>
            <person name="Xu D."/>
            <person name="Zhang Y."/>
        </authorList>
    </citation>
    <scope>NUCLEOTIDE SEQUENCE [LARGE SCALE GENOMIC DNA]</scope>
    <source>
        <strain evidence="2">cv. Yunnan</strain>
    </source>
</reference>
<protein>
    <submittedName>
        <fullName evidence="1">Uncharacterized protein</fullName>
    </submittedName>
</protein>
<organism evidence="1 2">
    <name type="scientific">Smallanthus sonchifolius</name>
    <dbReference type="NCBI Taxonomy" id="185202"/>
    <lineage>
        <taxon>Eukaryota</taxon>
        <taxon>Viridiplantae</taxon>
        <taxon>Streptophyta</taxon>
        <taxon>Embryophyta</taxon>
        <taxon>Tracheophyta</taxon>
        <taxon>Spermatophyta</taxon>
        <taxon>Magnoliopsida</taxon>
        <taxon>eudicotyledons</taxon>
        <taxon>Gunneridae</taxon>
        <taxon>Pentapetalae</taxon>
        <taxon>asterids</taxon>
        <taxon>campanulids</taxon>
        <taxon>Asterales</taxon>
        <taxon>Asteraceae</taxon>
        <taxon>Asteroideae</taxon>
        <taxon>Heliantheae alliance</taxon>
        <taxon>Millerieae</taxon>
        <taxon>Smallanthus</taxon>
    </lineage>
</organism>
<gene>
    <name evidence="1" type="ORF">L1987_72019</name>
</gene>
<proteinExistence type="predicted"/>
<evidence type="ECO:0000313" key="1">
    <source>
        <dbReference type="EMBL" id="KAI3713442.1"/>
    </source>
</evidence>
<dbReference type="Proteomes" id="UP001056120">
    <property type="component" value="Linkage Group LG24"/>
</dbReference>
<dbReference type="EMBL" id="CM042041">
    <property type="protein sequence ID" value="KAI3713442.1"/>
    <property type="molecule type" value="Genomic_DNA"/>
</dbReference>
<comment type="caution">
    <text evidence="1">The sequence shown here is derived from an EMBL/GenBank/DDBJ whole genome shotgun (WGS) entry which is preliminary data.</text>
</comment>
<reference evidence="1 2" key="2">
    <citation type="journal article" date="2022" name="Mol. Ecol. Resour.">
        <title>The genomes of chicory, endive, great burdock and yacon provide insights into Asteraceae paleo-polyploidization history and plant inulin production.</title>
        <authorList>
            <person name="Fan W."/>
            <person name="Wang S."/>
            <person name="Wang H."/>
            <person name="Wang A."/>
            <person name="Jiang F."/>
            <person name="Liu H."/>
            <person name="Zhao H."/>
            <person name="Xu D."/>
            <person name="Zhang Y."/>
        </authorList>
    </citation>
    <scope>NUCLEOTIDE SEQUENCE [LARGE SCALE GENOMIC DNA]</scope>
    <source>
        <strain evidence="2">cv. Yunnan</strain>
        <tissue evidence="1">Leaves</tissue>
    </source>
</reference>